<dbReference type="AlphaFoldDB" id="A0A1V6LPS5"/>
<keyword evidence="1" id="KW-0732">Signal</keyword>
<evidence type="ECO:0008006" key="4">
    <source>
        <dbReference type="Google" id="ProtNLM"/>
    </source>
</evidence>
<dbReference type="RefSeq" id="WP_080319511.1">
    <property type="nucleotide sequence ID" value="NZ_MTBC01000008.1"/>
</dbReference>
<protein>
    <recommendedName>
        <fullName evidence="4">Carboxypeptidase-like regulatory domain-containing protein</fullName>
    </recommendedName>
</protein>
<feature type="chain" id="PRO_5013093736" description="Carboxypeptidase-like regulatory domain-containing protein" evidence="1">
    <location>
        <begin position="24"/>
        <end position="503"/>
    </location>
</feature>
<evidence type="ECO:0000313" key="2">
    <source>
        <dbReference type="EMBL" id="OQD42191.1"/>
    </source>
</evidence>
<accession>A0A1V6LPS5</accession>
<name>A0A1V6LPS5_9FLAO</name>
<reference evidence="2 3" key="1">
    <citation type="submission" date="2016-12" db="EMBL/GenBank/DDBJ databases">
        <authorList>
            <person name="Song W.-J."/>
            <person name="Kurnit D.M."/>
        </authorList>
    </citation>
    <scope>NUCLEOTIDE SEQUENCE [LARGE SCALE GENOMIC DNA]</scope>
    <source>
        <strain evidence="2 3">HSG9</strain>
    </source>
</reference>
<organism evidence="2 3">
    <name type="scientific">Croceivirga radicis</name>
    <dbReference type="NCBI Taxonomy" id="1929488"/>
    <lineage>
        <taxon>Bacteria</taxon>
        <taxon>Pseudomonadati</taxon>
        <taxon>Bacteroidota</taxon>
        <taxon>Flavobacteriia</taxon>
        <taxon>Flavobacteriales</taxon>
        <taxon>Flavobacteriaceae</taxon>
        <taxon>Croceivirga</taxon>
    </lineage>
</organism>
<evidence type="ECO:0000256" key="1">
    <source>
        <dbReference type="SAM" id="SignalP"/>
    </source>
</evidence>
<keyword evidence="3" id="KW-1185">Reference proteome</keyword>
<evidence type="ECO:0000313" key="3">
    <source>
        <dbReference type="Proteomes" id="UP000191680"/>
    </source>
</evidence>
<dbReference type="EMBL" id="MTBC01000008">
    <property type="protein sequence ID" value="OQD42191.1"/>
    <property type="molecule type" value="Genomic_DNA"/>
</dbReference>
<comment type="caution">
    <text evidence="2">The sequence shown here is derived from an EMBL/GenBank/DDBJ whole genome shotgun (WGS) entry which is preliminary data.</text>
</comment>
<dbReference type="Proteomes" id="UP000191680">
    <property type="component" value="Unassembled WGS sequence"/>
</dbReference>
<gene>
    <name evidence="2" type="ORF">BUL40_12300</name>
</gene>
<proteinExistence type="predicted"/>
<feature type="signal peptide" evidence="1">
    <location>
        <begin position="1"/>
        <end position="23"/>
    </location>
</feature>
<sequence>MPHKAFFLSTSIVFFCCIYQLQAQTFAAKLVDGKTKKAIPYATVAYGEHAGVITNDEGLFSFTLKENEKKLDSIYISSMGYEKTGFPFVAPLDSILYLTPKAINLDGVFLFDKELTVDEIIEKMIENIPSNRNLSPIKQRYFLRNSEFANIHKLDFGFEKSSIEELDKELIDSIGRAVPRNTYHYTEALGDLYSSKKMSKIGLIKVAEMYNKDQLNSIEGIGDYMETIFKKHVKPSSYLKVKSGLFSQKIQVDSILNDIKEEEAKELASEIEKAKDTTNGAVRGQRWMLRDIYEELYYKEDSKLNIVDKYKRYNFSLNGYSEIDDNGVYVVDFEPKGKADFKGKIYINIDDFAVMRIDFENVKNLRNFRLLGIYYRDVTYKGTMRFGKIANGRYALKFADITFGKWFRIDRPLDVIEKNKYVKGRRKQNELRMNLDFQISNVDKYELVIFQNELIEEAAIAKYKEDKVLKPTYMPAYNADFWAGYNIMEPNEAIKRFKADTTE</sequence>
<dbReference type="OrthoDB" id="1433475at2"/>